<evidence type="ECO:0000313" key="1">
    <source>
        <dbReference type="EMBL" id="MBL4932909.1"/>
    </source>
</evidence>
<dbReference type="RefSeq" id="WP_202768292.1">
    <property type="nucleotide sequence ID" value="NZ_JAESWA010000023.1"/>
</dbReference>
<accession>A0A937K5E0</accession>
<sequence length="107" mass="12940">MSFWKEAIKLENLFLEYLEKDMFEEFNKHIKEREEFYNRHASEDSSEVAKFLNSNEYKEINKKVNDLYELKKDAIKKEIKELALSHKAAQEYRNNSFNGISYFSKKV</sequence>
<gene>
    <name evidence="1" type="ORF">JK634_13935</name>
</gene>
<dbReference type="EMBL" id="JAESWA010000023">
    <property type="protein sequence ID" value="MBL4932909.1"/>
    <property type="molecule type" value="Genomic_DNA"/>
</dbReference>
<organism evidence="1 2">
    <name type="scientific">Clostridium paridis</name>
    <dbReference type="NCBI Taxonomy" id="2803863"/>
    <lineage>
        <taxon>Bacteria</taxon>
        <taxon>Bacillati</taxon>
        <taxon>Bacillota</taxon>
        <taxon>Clostridia</taxon>
        <taxon>Eubacteriales</taxon>
        <taxon>Clostridiaceae</taxon>
        <taxon>Clostridium</taxon>
    </lineage>
</organism>
<comment type="caution">
    <text evidence="1">The sequence shown here is derived from an EMBL/GenBank/DDBJ whole genome shotgun (WGS) entry which is preliminary data.</text>
</comment>
<protein>
    <submittedName>
        <fullName evidence="1">Uncharacterized protein</fullName>
    </submittedName>
</protein>
<name>A0A937K5E0_9CLOT</name>
<proteinExistence type="predicted"/>
<dbReference type="AlphaFoldDB" id="A0A937K5E0"/>
<evidence type="ECO:0000313" key="2">
    <source>
        <dbReference type="Proteomes" id="UP000623681"/>
    </source>
</evidence>
<dbReference type="Proteomes" id="UP000623681">
    <property type="component" value="Unassembled WGS sequence"/>
</dbReference>
<reference evidence="1" key="1">
    <citation type="submission" date="2021-01" db="EMBL/GenBank/DDBJ databases">
        <title>Genome public.</title>
        <authorList>
            <person name="Liu C."/>
            <person name="Sun Q."/>
        </authorList>
    </citation>
    <scope>NUCLEOTIDE SEQUENCE</scope>
    <source>
        <strain evidence="1">YIM B02565</strain>
    </source>
</reference>
<keyword evidence="2" id="KW-1185">Reference proteome</keyword>